<gene>
    <name evidence="7" type="ORF">K4A83_11365</name>
</gene>
<protein>
    <submittedName>
        <fullName evidence="7">FAD-dependent oxidoreductase</fullName>
    </submittedName>
</protein>
<proteinExistence type="inferred from homology"/>
<dbReference type="NCBIfam" id="TIGR03169">
    <property type="entry name" value="Nterm_to_SelD"/>
    <property type="match status" value="1"/>
</dbReference>
<name>A0ABT3L5R7_9CYAN</name>
<comment type="caution">
    <text evidence="7">The sequence shown here is derived from an EMBL/GenBank/DDBJ whole genome shotgun (WGS) entry which is preliminary data.</text>
</comment>
<dbReference type="InterPro" id="IPR017584">
    <property type="entry name" value="Pyridine_nucleo_diS_OxRdtase_N"/>
</dbReference>
<dbReference type="InterPro" id="IPR023753">
    <property type="entry name" value="FAD/NAD-binding_dom"/>
</dbReference>
<evidence type="ECO:0000256" key="5">
    <source>
        <dbReference type="ARBA" id="ARBA00023002"/>
    </source>
</evidence>
<dbReference type="PANTHER" id="PTHR42913">
    <property type="entry name" value="APOPTOSIS-INDUCING FACTOR 1"/>
    <property type="match status" value="1"/>
</dbReference>
<feature type="domain" description="FAD/NAD(P)-binding" evidence="6">
    <location>
        <begin position="3"/>
        <end position="315"/>
    </location>
</feature>
<dbReference type="SUPFAM" id="SSF51905">
    <property type="entry name" value="FAD/NAD(P)-binding domain"/>
    <property type="match status" value="2"/>
</dbReference>
<keyword evidence="3" id="KW-0285">Flavoprotein</keyword>
<dbReference type="InterPro" id="IPR036188">
    <property type="entry name" value="FAD/NAD-bd_sf"/>
</dbReference>
<organism evidence="7 8">
    <name type="scientific">Spirulina subsalsa FACHB-351</name>
    <dbReference type="NCBI Taxonomy" id="234711"/>
    <lineage>
        <taxon>Bacteria</taxon>
        <taxon>Bacillati</taxon>
        <taxon>Cyanobacteriota</taxon>
        <taxon>Cyanophyceae</taxon>
        <taxon>Spirulinales</taxon>
        <taxon>Spirulinaceae</taxon>
        <taxon>Spirulina</taxon>
    </lineage>
</organism>
<evidence type="ECO:0000313" key="8">
    <source>
        <dbReference type="Proteomes" id="UP001526426"/>
    </source>
</evidence>
<evidence type="ECO:0000256" key="2">
    <source>
        <dbReference type="ARBA" id="ARBA00005272"/>
    </source>
</evidence>
<dbReference type="InterPro" id="IPR051169">
    <property type="entry name" value="NADH-Q_oxidoreductase"/>
</dbReference>
<evidence type="ECO:0000256" key="1">
    <source>
        <dbReference type="ARBA" id="ARBA00001974"/>
    </source>
</evidence>
<sequence>MKQLLLIGGGHSHVIFLKQWTKKPLRDLQVILISNVVYTPYSGMLPGHVAGFYSYDETHIDLPRLCEWAGVEFRLGEAVGLDLAQKEVLIKPVDAPKIAPDWEPETIAFDLLSLDIGSTPAENDVQGAAQYGVPIKPVPKFLAQWEGILDQIRGDRGRDWQLAIVGGGAGGVELAFNLQARVKAAGAGCCGFHLIHRGERLMGGHHPWVSQRVTQLLEARGVQLYLGERVGEVTGDELRCDSGLRIPYDFVFWVTQASAPSWLGAGGLATDGAGFLLVGDTLQSVSHPFVFGAGDIATMVNHPRPKAGVLAVRQGRPLFENVGRWVGERPLRPFCPQRRYLALLGTGDCCAIASWGPLGWHHPLLWRWKDYIDRQFMAQFVPDSP</sequence>
<accession>A0ABT3L5R7</accession>
<evidence type="ECO:0000259" key="6">
    <source>
        <dbReference type="Pfam" id="PF07992"/>
    </source>
</evidence>
<dbReference type="RefSeq" id="WP_265264677.1">
    <property type="nucleotide sequence ID" value="NZ_JAIHOM010000048.1"/>
</dbReference>
<dbReference type="PANTHER" id="PTHR42913:SF9">
    <property type="entry name" value="SLR1591 PROTEIN"/>
    <property type="match status" value="1"/>
</dbReference>
<keyword evidence="5" id="KW-0560">Oxidoreductase</keyword>
<dbReference type="Pfam" id="PF07992">
    <property type="entry name" value="Pyr_redox_2"/>
    <property type="match status" value="1"/>
</dbReference>
<reference evidence="7 8" key="1">
    <citation type="submission" date="2021-08" db="EMBL/GenBank/DDBJ databases">
        <title>Draft genome sequence of Spirulina subsalsa with high tolerance to salinity and hype-accumulation of phycocyanin.</title>
        <authorList>
            <person name="Pei H."/>
            <person name="Jiang L."/>
        </authorList>
    </citation>
    <scope>NUCLEOTIDE SEQUENCE [LARGE SCALE GENOMIC DNA]</scope>
    <source>
        <strain evidence="7 8">FACHB-351</strain>
    </source>
</reference>
<dbReference type="Proteomes" id="UP001526426">
    <property type="component" value="Unassembled WGS sequence"/>
</dbReference>
<evidence type="ECO:0000313" key="7">
    <source>
        <dbReference type="EMBL" id="MCW6036856.1"/>
    </source>
</evidence>
<dbReference type="Gene3D" id="3.50.50.100">
    <property type="match status" value="1"/>
</dbReference>
<dbReference type="EMBL" id="JAIHOM010000048">
    <property type="protein sequence ID" value="MCW6036856.1"/>
    <property type="molecule type" value="Genomic_DNA"/>
</dbReference>
<comment type="cofactor">
    <cofactor evidence="1">
        <name>FAD</name>
        <dbReference type="ChEBI" id="CHEBI:57692"/>
    </cofactor>
</comment>
<keyword evidence="4" id="KW-0274">FAD</keyword>
<evidence type="ECO:0000256" key="3">
    <source>
        <dbReference type="ARBA" id="ARBA00022630"/>
    </source>
</evidence>
<comment type="similarity">
    <text evidence="2">Belongs to the NADH dehydrogenase family.</text>
</comment>
<evidence type="ECO:0000256" key="4">
    <source>
        <dbReference type="ARBA" id="ARBA00022827"/>
    </source>
</evidence>
<keyword evidence="8" id="KW-1185">Reference proteome</keyword>